<reference evidence="3 4" key="1">
    <citation type="submission" date="2013-12" db="EMBL/GenBank/DDBJ databases">
        <authorList>
            <person name="Stott M."/>
        </authorList>
    </citation>
    <scope>NUCLEOTIDE SEQUENCE [LARGE SCALE GENOMIC DNA]</scope>
    <source>
        <strain evidence="3 4">K22</strain>
    </source>
</reference>
<evidence type="ECO:0000313" key="4">
    <source>
        <dbReference type="Proteomes" id="UP000031518"/>
    </source>
</evidence>
<evidence type="ECO:0000313" key="3">
    <source>
        <dbReference type="EMBL" id="CDM66019.1"/>
    </source>
</evidence>
<dbReference type="InterPro" id="IPR027367">
    <property type="entry name" value="Gly-zipper_YMGG"/>
</dbReference>
<dbReference type="RefSeq" id="WP_041976848.1">
    <property type="nucleotide sequence ID" value="NZ_CBXV010000007.1"/>
</dbReference>
<sequence precursor="true">MPLKRTLFVLLALLLLSNLSLRADAQARRAYRLTDAQMRQLLRRIESDTARFRRSAGEALGSSSADEVNALISAFEEAMASLRDRFGRRESARGDAEVVLDRAARIDDYVRQHRLSVRAESDWRTLRADLNQLARAYGITWRWNASTAANAPAVGVDARLTGTYELDAERSQNPREAIEQVTRSLPSGQRQSVYDELVARLDPPDRLAIERRGRAVTIASSRAPRISLIADGIERSERANDGSAMRVRASLIGDRLEINAVGERGSSFNVTFEALDNGDRLRVVRRIYADRIGQYVSLESIYDRVSSVAQWDLYRETSPVTSEAFLVPDGTRVVAVLNTNLSTKDSREGDRFTATVREPTNYRDAVIEGYVSRVNQPGRISGRAEITLNFERIRLPDGRSYRFSGILESVQPVGGEQVRIDNEGAIKEQTSQTERTVQRTAIGTAVGAVIGAIAGGGKGAAIGAVIGAGAGAGSVYVQGRDHLELASGTALTIRASAPR</sequence>
<evidence type="ECO:0000256" key="1">
    <source>
        <dbReference type="SAM" id="SignalP"/>
    </source>
</evidence>
<dbReference type="EMBL" id="CBXV010000007">
    <property type="protein sequence ID" value="CDM66019.1"/>
    <property type="molecule type" value="Genomic_DNA"/>
</dbReference>
<proteinExistence type="predicted"/>
<feature type="signal peptide" evidence="1">
    <location>
        <begin position="1"/>
        <end position="25"/>
    </location>
</feature>
<protein>
    <submittedName>
        <fullName evidence="3">YMGG-like Gly-zipper</fullName>
    </submittedName>
</protein>
<dbReference type="AlphaFoldDB" id="A0A0B6X0F2"/>
<reference evidence="3 4" key="2">
    <citation type="submission" date="2015-01" db="EMBL/GenBank/DDBJ databases">
        <title>Complete genome sequence of Pyrinomonas methylaliphatogenes type strain K22T.</title>
        <authorList>
            <person name="Lee K.C.Y."/>
            <person name="Power J.F."/>
            <person name="Dunfield P.F."/>
            <person name="Morgan X.C."/>
            <person name="Huttenhower C."/>
            <person name="Stott M.B."/>
        </authorList>
    </citation>
    <scope>NUCLEOTIDE SEQUENCE [LARGE SCALE GENOMIC DNA]</scope>
    <source>
        <strain evidence="3 4">K22</strain>
    </source>
</reference>
<evidence type="ECO:0000259" key="2">
    <source>
        <dbReference type="Pfam" id="PF13441"/>
    </source>
</evidence>
<feature type="domain" description="YMGG-like Gly-zipper" evidence="2">
    <location>
        <begin position="435"/>
        <end position="473"/>
    </location>
</feature>
<accession>A0A0B6X0F2</accession>
<keyword evidence="1" id="KW-0732">Signal</keyword>
<keyword evidence="4" id="KW-1185">Reference proteome</keyword>
<dbReference type="Proteomes" id="UP000031518">
    <property type="component" value="Unassembled WGS sequence"/>
</dbReference>
<feature type="chain" id="PRO_5002110993" evidence="1">
    <location>
        <begin position="26"/>
        <end position="499"/>
    </location>
</feature>
<gene>
    <name evidence="3" type="ORF">PYK22_02028</name>
</gene>
<dbReference type="Pfam" id="PF13441">
    <property type="entry name" value="Gly-zipper_YMGG"/>
    <property type="match status" value="1"/>
</dbReference>
<name>A0A0B6X0F2_9BACT</name>
<organism evidence="3 4">
    <name type="scientific">Pyrinomonas methylaliphatogenes</name>
    <dbReference type="NCBI Taxonomy" id="454194"/>
    <lineage>
        <taxon>Bacteria</taxon>
        <taxon>Pseudomonadati</taxon>
        <taxon>Acidobacteriota</taxon>
        <taxon>Blastocatellia</taxon>
        <taxon>Blastocatellales</taxon>
        <taxon>Pyrinomonadaceae</taxon>
        <taxon>Pyrinomonas</taxon>
    </lineage>
</organism>